<dbReference type="PROSITE" id="PS51186">
    <property type="entry name" value="GNAT"/>
    <property type="match status" value="1"/>
</dbReference>
<evidence type="ECO:0000313" key="6">
    <source>
        <dbReference type="Proteomes" id="UP000244083"/>
    </source>
</evidence>
<proteinExistence type="inferred from homology"/>
<dbReference type="CDD" id="cd04301">
    <property type="entry name" value="NAT_SF"/>
    <property type="match status" value="1"/>
</dbReference>
<dbReference type="InterPro" id="IPR051016">
    <property type="entry name" value="Diverse_Substrate_AcTransf"/>
</dbReference>
<name>A0A2T5Q1J3_LIMRT</name>
<dbReference type="AlphaFoldDB" id="A0A2T5Q1J3"/>
<dbReference type="Pfam" id="PF00583">
    <property type="entry name" value="Acetyltransf_1"/>
    <property type="match status" value="1"/>
</dbReference>
<keyword evidence="2 5" id="KW-0808">Transferase</keyword>
<dbReference type="EMBL" id="QAZN01000024">
    <property type="protein sequence ID" value="PTV01848.1"/>
    <property type="molecule type" value="Genomic_DNA"/>
</dbReference>
<organism evidence="5 6">
    <name type="scientific">Limosilactobacillus reuteri</name>
    <name type="common">Lactobacillus reuteri</name>
    <dbReference type="NCBI Taxonomy" id="1598"/>
    <lineage>
        <taxon>Bacteria</taxon>
        <taxon>Bacillati</taxon>
        <taxon>Bacillota</taxon>
        <taxon>Bacilli</taxon>
        <taxon>Lactobacillales</taxon>
        <taxon>Lactobacillaceae</taxon>
        <taxon>Limosilactobacillus</taxon>
    </lineage>
</organism>
<evidence type="ECO:0000256" key="2">
    <source>
        <dbReference type="ARBA" id="ARBA00022679"/>
    </source>
</evidence>
<comment type="similarity">
    <text evidence="1">Belongs to the acetyltransferase family.</text>
</comment>
<evidence type="ECO:0000256" key="1">
    <source>
        <dbReference type="ARBA" id="ARBA00008694"/>
    </source>
</evidence>
<accession>A0A2T5Q1J3</accession>
<keyword evidence="3" id="KW-0012">Acyltransferase</keyword>
<dbReference type="InterPro" id="IPR000182">
    <property type="entry name" value="GNAT_dom"/>
</dbReference>
<reference evidence="6" key="1">
    <citation type="submission" date="2018-04" db="EMBL/GenBank/DDBJ databases">
        <title>Draft Genome Sequences of 10 Lactobacillus Species from 22 Commercial Probiotic Products.</title>
        <authorList>
            <person name="Gangiredla J."/>
            <person name="Barnaba T.J."/>
            <person name="Mammel M.K."/>
            <person name="Lacher D.W."/>
            <person name="Elkins C.A."/>
            <person name="Lampel K.A."/>
            <person name="Whitehouse C.A."/>
            <person name="Tartera C."/>
        </authorList>
    </citation>
    <scope>NUCLEOTIDE SEQUENCE [LARGE SCALE GENOMIC DNA]</scope>
    <source>
        <strain evidence="6">DS12_10</strain>
    </source>
</reference>
<evidence type="ECO:0000259" key="4">
    <source>
        <dbReference type="PROSITE" id="PS51186"/>
    </source>
</evidence>
<dbReference type="InterPro" id="IPR016181">
    <property type="entry name" value="Acyl_CoA_acyltransferase"/>
</dbReference>
<protein>
    <submittedName>
        <fullName evidence="5">GNAT family N-acetyltransferase</fullName>
    </submittedName>
</protein>
<sequence>MSCNLPYAKREDTPLILDFIKELADYEKLLDQVVADEPTLEHWLFDEKKAEVIFVLEGNDEVGFALFFHNFSTFLGRAGLYLEDLYVKPEYRGKGYGKSLIEKLASIAVERGCGRFEWWCLDRNKPSIDFYLSLGAEPMKDWTVYRITGKTLQNLAAASKDSAK</sequence>
<dbReference type="SUPFAM" id="SSF55729">
    <property type="entry name" value="Acyl-CoA N-acyltransferases (Nat)"/>
    <property type="match status" value="1"/>
</dbReference>
<dbReference type="Gene3D" id="3.40.630.30">
    <property type="match status" value="1"/>
</dbReference>
<evidence type="ECO:0000256" key="3">
    <source>
        <dbReference type="ARBA" id="ARBA00023315"/>
    </source>
</evidence>
<feature type="domain" description="N-acetyltransferase" evidence="4">
    <location>
        <begin position="3"/>
        <end position="153"/>
    </location>
</feature>
<dbReference type="FunFam" id="3.40.630.30:FF:000064">
    <property type="entry name" value="GNAT family acetyltransferase"/>
    <property type="match status" value="1"/>
</dbReference>
<comment type="caution">
    <text evidence="5">The sequence shown here is derived from an EMBL/GenBank/DDBJ whole genome shotgun (WGS) entry which is preliminary data.</text>
</comment>
<dbReference type="PANTHER" id="PTHR10545:SF29">
    <property type="entry name" value="GH14572P-RELATED"/>
    <property type="match status" value="1"/>
</dbReference>
<dbReference type="Proteomes" id="UP000244083">
    <property type="component" value="Unassembled WGS sequence"/>
</dbReference>
<dbReference type="GO" id="GO:0008080">
    <property type="term" value="F:N-acetyltransferase activity"/>
    <property type="evidence" value="ECO:0007669"/>
    <property type="project" value="TreeGrafter"/>
</dbReference>
<dbReference type="PANTHER" id="PTHR10545">
    <property type="entry name" value="DIAMINE N-ACETYLTRANSFERASE"/>
    <property type="match status" value="1"/>
</dbReference>
<gene>
    <name evidence="5" type="ORF">DB325_09370</name>
</gene>
<evidence type="ECO:0000313" key="5">
    <source>
        <dbReference type="EMBL" id="PTV01848.1"/>
    </source>
</evidence>